<evidence type="ECO:0000259" key="6">
    <source>
        <dbReference type="SMART" id="SM01340"/>
    </source>
</evidence>
<dbReference type="PANTHER" id="PTHR10073">
    <property type="entry name" value="DNA MISMATCH REPAIR PROTEIN MLH, PMS, MUTL"/>
    <property type="match status" value="1"/>
</dbReference>
<dbReference type="Gene3D" id="3.30.1540.20">
    <property type="entry name" value="MutL, C-terminal domain, dimerisation subdomain"/>
    <property type="match status" value="1"/>
</dbReference>
<keyword evidence="7" id="KW-0378">Hydrolase</keyword>
<proteinExistence type="inferred from homology"/>
<dbReference type="NCBIfam" id="NF000950">
    <property type="entry name" value="PRK00095.1-3"/>
    <property type="match status" value="1"/>
</dbReference>
<accession>A0A2U1K7U4</accession>
<dbReference type="SMART" id="SM00853">
    <property type="entry name" value="MutL_C"/>
    <property type="match status" value="1"/>
</dbReference>
<dbReference type="PROSITE" id="PS00058">
    <property type="entry name" value="DNA_MISMATCH_REPAIR_1"/>
    <property type="match status" value="1"/>
</dbReference>
<dbReference type="SUPFAM" id="SSF55874">
    <property type="entry name" value="ATPase domain of HSP90 chaperone/DNA topoisomerase II/histidine kinase"/>
    <property type="match status" value="1"/>
</dbReference>
<dbReference type="GO" id="GO:0140664">
    <property type="term" value="F:ATP-dependent DNA damage sensor activity"/>
    <property type="evidence" value="ECO:0007669"/>
    <property type="project" value="InterPro"/>
</dbReference>
<comment type="caution">
    <text evidence="7">The sequence shown here is derived from an EMBL/GenBank/DDBJ whole genome shotgun (WGS) entry which is preliminary data.</text>
</comment>
<dbReference type="InterPro" id="IPR038973">
    <property type="entry name" value="MutL/Mlh/Pms-like"/>
</dbReference>
<evidence type="ECO:0000313" key="8">
    <source>
        <dbReference type="Proteomes" id="UP000245998"/>
    </source>
</evidence>
<dbReference type="AlphaFoldDB" id="A0A2U1K7U4"/>
<evidence type="ECO:0000259" key="5">
    <source>
        <dbReference type="SMART" id="SM00853"/>
    </source>
</evidence>
<dbReference type="Pfam" id="PF01119">
    <property type="entry name" value="DNA_mis_repair"/>
    <property type="match status" value="1"/>
</dbReference>
<dbReference type="Gene3D" id="3.30.565.10">
    <property type="entry name" value="Histidine kinase-like ATPase, C-terminal domain"/>
    <property type="match status" value="1"/>
</dbReference>
<dbReference type="CDD" id="cd16926">
    <property type="entry name" value="HATPase_MutL-MLH-PMS-like"/>
    <property type="match status" value="1"/>
</dbReference>
<protein>
    <recommendedName>
        <fullName evidence="4">DNA mismatch repair protein MutL</fullName>
    </recommendedName>
</protein>
<dbReference type="Pfam" id="PF08676">
    <property type="entry name" value="MutL_C"/>
    <property type="match status" value="1"/>
</dbReference>
<dbReference type="InterPro" id="IPR014762">
    <property type="entry name" value="DNA_mismatch_repair_CS"/>
</dbReference>
<evidence type="ECO:0000313" key="7">
    <source>
        <dbReference type="EMBL" id="PWA13294.1"/>
    </source>
</evidence>
<comment type="function">
    <text evidence="4">This protein is involved in the repair of mismatches in DNA. It is required for dam-dependent methyl-directed DNA mismatch repair. May act as a 'molecular matchmaker', a protein that promotes the formation of a stable complex between two or more DNA-binding proteins in an ATP-dependent manner without itself being part of a final effector complex.</text>
</comment>
<dbReference type="InterPro" id="IPR014721">
    <property type="entry name" value="Ribsml_uS5_D2-typ_fold_subgr"/>
</dbReference>
<evidence type="ECO:0000256" key="3">
    <source>
        <dbReference type="ARBA" id="ARBA00023204"/>
    </source>
</evidence>
<name>A0A2U1K7U4_9BACI</name>
<dbReference type="CDD" id="cd00782">
    <property type="entry name" value="MutL_Trans"/>
    <property type="match status" value="1"/>
</dbReference>
<dbReference type="SUPFAM" id="SSF54211">
    <property type="entry name" value="Ribosomal protein S5 domain 2-like"/>
    <property type="match status" value="1"/>
</dbReference>
<dbReference type="FunFam" id="3.30.565.10:FF:000003">
    <property type="entry name" value="DNA mismatch repair endonuclease MutL"/>
    <property type="match status" value="1"/>
</dbReference>
<sequence>MNKIAILNEQLSNQIAAGEVVERPASVVKELVENAIDANSTIIKIEVEDGGLQSIRITDNGDGIDKDDCERAFQRHATSKIKHERDLFAIRSLGFRGEALPSIASVSKTDVKTCTGDGPGTHIEVEAGDIIKKSLANSRKGTEITVSKLFFNTPARLKYLKTVHTELSNISDVVNRLAMAHPEISFQLLHNGKEMLKTNGNNELLQVIASIYGLSVAKKMVPFAKESLDFKISGFLAKPEVTRSNRKAISIFINGRYIRNYAISNAIIDGYHTLLPIGRFPIVIIHIKMDPSLIDVNVHPSKLEARVSKENELNELIRTTIKSAFKQEDLIPEAVQPKPKPKQDVQGSFDFQFRAHEKQQLKNFLKEELFSPSEQQKTEKIPFPQYEIEEESDENVVVKETMANEIESQRKSSDVKRIPPLYPIGQMHGTYILAQNETGLYLIDQHAAQERIKYEFFREKVGEVTDERQELLVPITFEFSHQEAILIHEKLDLFKRFGIFFESFGDTTFIVRSHPQWFPKGQEENTIRKIVELILEEKNPDLKKLREDTAIMMSCKLSIKANHFLRNEDMVALLESLRNCIDPYTCPHGRPVLIHFSTYELEKMFKRVM</sequence>
<dbReference type="Gene3D" id="3.30.1370.100">
    <property type="entry name" value="MutL, C-terminal domain, regulatory subdomain"/>
    <property type="match status" value="1"/>
</dbReference>
<dbReference type="InterPro" id="IPR002099">
    <property type="entry name" value="MutL/Mlh/PMS"/>
</dbReference>
<dbReference type="EMBL" id="QCZG01000002">
    <property type="protein sequence ID" value="PWA13294.1"/>
    <property type="molecule type" value="Genomic_DNA"/>
</dbReference>
<dbReference type="InterPro" id="IPR013507">
    <property type="entry name" value="DNA_mismatch_S5_2-like"/>
</dbReference>
<dbReference type="InterPro" id="IPR037198">
    <property type="entry name" value="MutL_C_sf"/>
</dbReference>
<keyword evidence="7" id="KW-0255">Endonuclease</keyword>
<dbReference type="InterPro" id="IPR042120">
    <property type="entry name" value="MutL_C_dimsub"/>
</dbReference>
<organism evidence="7 8">
    <name type="scientific">Pueribacillus theae</name>
    <dbReference type="NCBI Taxonomy" id="2171751"/>
    <lineage>
        <taxon>Bacteria</taxon>
        <taxon>Bacillati</taxon>
        <taxon>Bacillota</taxon>
        <taxon>Bacilli</taxon>
        <taxon>Bacillales</taxon>
        <taxon>Bacillaceae</taxon>
        <taxon>Pueribacillus</taxon>
    </lineage>
</organism>
<dbReference type="SMART" id="SM01340">
    <property type="entry name" value="DNA_mis_repair"/>
    <property type="match status" value="1"/>
</dbReference>
<dbReference type="InterPro" id="IPR036890">
    <property type="entry name" value="HATPase_C_sf"/>
</dbReference>
<dbReference type="Proteomes" id="UP000245998">
    <property type="component" value="Unassembled WGS sequence"/>
</dbReference>
<evidence type="ECO:0000256" key="2">
    <source>
        <dbReference type="ARBA" id="ARBA00022763"/>
    </source>
</evidence>
<dbReference type="SUPFAM" id="SSF118116">
    <property type="entry name" value="DNA mismatch repair protein MutL"/>
    <property type="match status" value="1"/>
</dbReference>
<keyword evidence="7" id="KW-0540">Nuclease</keyword>
<dbReference type="NCBIfam" id="TIGR00585">
    <property type="entry name" value="mutl"/>
    <property type="match status" value="1"/>
</dbReference>
<feature type="domain" description="DNA mismatch repair protein S5" evidence="6">
    <location>
        <begin position="208"/>
        <end position="326"/>
    </location>
</feature>
<gene>
    <name evidence="4" type="primary">mutL</name>
    <name evidence="7" type="ORF">DCC39_02310</name>
</gene>
<keyword evidence="3 4" id="KW-0234">DNA repair</keyword>
<feature type="domain" description="MutL C-terminal dimerisation" evidence="5">
    <location>
        <begin position="423"/>
        <end position="565"/>
    </location>
</feature>
<dbReference type="FunFam" id="3.30.1370.100:FF:000004">
    <property type="entry name" value="DNA mismatch repair endonuclease MutL"/>
    <property type="match status" value="1"/>
</dbReference>
<comment type="similarity">
    <text evidence="1 4">Belongs to the DNA mismatch repair MutL/HexB family.</text>
</comment>
<dbReference type="PANTHER" id="PTHR10073:SF12">
    <property type="entry name" value="DNA MISMATCH REPAIR PROTEIN MLH1"/>
    <property type="match status" value="1"/>
</dbReference>
<dbReference type="GO" id="GO:0016887">
    <property type="term" value="F:ATP hydrolysis activity"/>
    <property type="evidence" value="ECO:0007669"/>
    <property type="project" value="InterPro"/>
</dbReference>
<dbReference type="InterPro" id="IPR020667">
    <property type="entry name" value="DNA_mismatch_repair_MutL"/>
</dbReference>
<dbReference type="Gene3D" id="3.30.230.10">
    <property type="match status" value="1"/>
</dbReference>
<dbReference type="InterPro" id="IPR042121">
    <property type="entry name" value="MutL_C_regsub"/>
</dbReference>
<dbReference type="GO" id="GO:0032300">
    <property type="term" value="C:mismatch repair complex"/>
    <property type="evidence" value="ECO:0007669"/>
    <property type="project" value="InterPro"/>
</dbReference>
<evidence type="ECO:0000256" key="4">
    <source>
        <dbReference type="HAMAP-Rule" id="MF_00149"/>
    </source>
</evidence>
<dbReference type="RefSeq" id="WP_116553255.1">
    <property type="nucleotide sequence ID" value="NZ_QCZG01000002.1"/>
</dbReference>
<dbReference type="HAMAP" id="MF_00149">
    <property type="entry name" value="DNA_mis_repair"/>
    <property type="match status" value="1"/>
</dbReference>
<reference evidence="7 8" key="1">
    <citation type="submission" date="2018-04" db="EMBL/GenBank/DDBJ databases">
        <title>Camelliibacillus theae gen. nov., sp. nov., isolated from Pu'er tea.</title>
        <authorList>
            <person name="Niu L."/>
        </authorList>
    </citation>
    <scope>NUCLEOTIDE SEQUENCE [LARGE SCALE GENOMIC DNA]</scope>
    <source>
        <strain evidence="7 8">T8</strain>
    </source>
</reference>
<dbReference type="Pfam" id="PF13589">
    <property type="entry name" value="HATPase_c_3"/>
    <property type="match status" value="1"/>
</dbReference>
<dbReference type="GO" id="GO:0004519">
    <property type="term" value="F:endonuclease activity"/>
    <property type="evidence" value="ECO:0007669"/>
    <property type="project" value="UniProtKB-KW"/>
</dbReference>
<dbReference type="GO" id="GO:0005524">
    <property type="term" value="F:ATP binding"/>
    <property type="evidence" value="ECO:0007669"/>
    <property type="project" value="InterPro"/>
</dbReference>
<dbReference type="GO" id="GO:0006298">
    <property type="term" value="P:mismatch repair"/>
    <property type="evidence" value="ECO:0007669"/>
    <property type="project" value="UniProtKB-UniRule"/>
</dbReference>
<evidence type="ECO:0000256" key="1">
    <source>
        <dbReference type="ARBA" id="ARBA00006082"/>
    </source>
</evidence>
<dbReference type="OrthoDB" id="9763467at2"/>
<keyword evidence="8" id="KW-1185">Reference proteome</keyword>
<dbReference type="InterPro" id="IPR020568">
    <property type="entry name" value="Ribosomal_Su5_D2-typ_SF"/>
</dbReference>
<dbReference type="InterPro" id="IPR014790">
    <property type="entry name" value="MutL_C"/>
</dbReference>
<dbReference type="GO" id="GO:0030983">
    <property type="term" value="F:mismatched DNA binding"/>
    <property type="evidence" value="ECO:0007669"/>
    <property type="project" value="InterPro"/>
</dbReference>
<keyword evidence="2 4" id="KW-0227">DNA damage</keyword>